<evidence type="ECO:0000313" key="4">
    <source>
        <dbReference type="Proteomes" id="UP000322025"/>
    </source>
</evidence>
<proteinExistence type="predicted"/>
<keyword evidence="4" id="KW-1185">Reference proteome</keyword>
<gene>
    <name evidence="3" type="ORF">FNY66_10555</name>
</gene>
<dbReference type="PANTHER" id="PTHR37312:SF1">
    <property type="entry name" value="MEMBRANE-BOUND ACYLTRANSFERASE YKRP-RELATED"/>
    <property type="match status" value="1"/>
</dbReference>
<keyword evidence="1" id="KW-0472">Membrane</keyword>
<protein>
    <submittedName>
        <fullName evidence="3">Acyltransferase family protein</fullName>
    </submittedName>
</protein>
<feature type="transmembrane region" description="Helical" evidence="1">
    <location>
        <begin position="265"/>
        <end position="285"/>
    </location>
</feature>
<dbReference type="OrthoDB" id="6623990at2"/>
<evidence type="ECO:0000259" key="2">
    <source>
        <dbReference type="Pfam" id="PF01757"/>
    </source>
</evidence>
<dbReference type="PANTHER" id="PTHR37312">
    <property type="entry name" value="MEMBRANE-BOUND ACYLTRANSFERASE YKRP-RELATED"/>
    <property type="match status" value="1"/>
</dbReference>
<dbReference type="InterPro" id="IPR052734">
    <property type="entry name" value="Nod_factor_acetyltransferase"/>
</dbReference>
<reference evidence="3" key="1">
    <citation type="submission" date="2019-07" db="EMBL/GenBank/DDBJ databases">
        <authorList>
            <person name="Wongkuna S."/>
            <person name="Scaria J."/>
        </authorList>
    </citation>
    <scope>NUCLEOTIDE SEQUENCE [LARGE SCALE GENOMIC DNA]</scope>
    <source>
        <strain evidence="3">SW178</strain>
    </source>
</reference>
<evidence type="ECO:0000313" key="3">
    <source>
        <dbReference type="EMBL" id="KAA8501033.1"/>
    </source>
</evidence>
<feature type="transmembrane region" description="Helical" evidence="1">
    <location>
        <begin position="305"/>
        <end position="325"/>
    </location>
</feature>
<sequence length="341" mass="39233">MSSKRIEWLDIAKGIGIFLVVYAHARAPYNSYIYNFHMPLFFLISGILYKSGRDLKSYIFRKIQTLYIPFVSWNLIFIIGKSILRHQEISVDYIIEVILTLQKDGEFLGATWFLGALFLITVIYKLLDYYISDMPSKRWILLGVFAAWGIIGFEITLPYMLSRTFILGFFYAIGNFGKEFFLDLKLNKTTIVYMVIAAGTFFVIGHYNSANMGANEYKYRILFVIGALAASYVTLCFSKIVGAMGRKYIFSLFRKGICLMGKKSVDIVIWQFVAFRIVIAIQLCLNGISLTKLLDYYPMYSERNGWWIAYTLAGIVIPIVWGIFLRGGIWGKVLRKIHVVN</sequence>
<organism evidence="3 4">
    <name type="scientific">Mediterraneibacter catenae</name>
    <dbReference type="NCBI Taxonomy" id="2594882"/>
    <lineage>
        <taxon>Bacteria</taxon>
        <taxon>Bacillati</taxon>
        <taxon>Bacillota</taxon>
        <taxon>Clostridia</taxon>
        <taxon>Lachnospirales</taxon>
        <taxon>Lachnospiraceae</taxon>
        <taxon>Mediterraneibacter</taxon>
    </lineage>
</organism>
<dbReference type="InterPro" id="IPR002656">
    <property type="entry name" value="Acyl_transf_3_dom"/>
</dbReference>
<feature type="transmembrane region" description="Helical" evidence="1">
    <location>
        <begin position="139"/>
        <end position="159"/>
    </location>
</feature>
<dbReference type="RefSeq" id="WP_087151518.1">
    <property type="nucleotide sequence ID" value="NZ_VMSO01000013.1"/>
</dbReference>
<keyword evidence="1" id="KW-0812">Transmembrane</keyword>
<dbReference type="Proteomes" id="UP000322025">
    <property type="component" value="Unassembled WGS sequence"/>
</dbReference>
<keyword evidence="3" id="KW-0012">Acyltransferase</keyword>
<feature type="transmembrane region" description="Helical" evidence="1">
    <location>
        <begin position="221"/>
        <end position="244"/>
    </location>
</feature>
<name>A0A5M9HWQ9_9FIRM</name>
<feature type="transmembrane region" description="Helical" evidence="1">
    <location>
        <begin position="107"/>
        <end position="127"/>
    </location>
</feature>
<keyword evidence="1" id="KW-1133">Transmembrane helix</keyword>
<evidence type="ECO:0000256" key="1">
    <source>
        <dbReference type="SAM" id="Phobius"/>
    </source>
</evidence>
<comment type="caution">
    <text evidence="3">The sequence shown here is derived from an EMBL/GenBank/DDBJ whole genome shotgun (WGS) entry which is preliminary data.</text>
</comment>
<feature type="transmembrane region" description="Helical" evidence="1">
    <location>
        <begin position="191"/>
        <end position="209"/>
    </location>
</feature>
<feature type="transmembrane region" description="Helical" evidence="1">
    <location>
        <begin position="31"/>
        <end position="49"/>
    </location>
</feature>
<feature type="domain" description="Acyltransferase 3" evidence="2">
    <location>
        <begin position="7"/>
        <end position="239"/>
    </location>
</feature>
<dbReference type="AlphaFoldDB" id="A0A5M9HWQ9"/>
<keyword evidence="3" id="KW-0808">Transferase</keyword>
<accession>A0A5M9HWQ9</accession>
<dbReference type="GO" id="GO:0016747">
    <property type="term" value="F:acyltransferase activity, transferring groups other than amino-acyl groups"/>
    <property type="evidence" value="ECO:0007669"/>
    <property type="project" value="InterPro"/>
</dbReference>
<dbReference type="Pfam" id="PF01757">
    <property type="entry name" value="Acyl_transf_3"/>
    <property type="match status" value="1"/>
</dbReference>
<dbReference type="EMBL" id="VMSO01000013">
    <property type="protein sequence ID" value="KAA8501033.1"/>
    <property type="molecule type" value="Genomic_DNA"/>
</dbReference>